<comment type="caution">
    <text evidence="1">The sequence shown here is derived from an EMBL/GenBank/DDBJ whole genome shotgun (WGS) entry which is preliminary data.</text>
</comment>
<dbReference type="EMBL" id="AZBU02000005">
    <property type="protein sequence ID" value="TKR75790.1"/>
    <property type="molecule type" value="Genomic_DNA"/>
</dbReference>
<reference evidence="1 2" key="1">
    <citation type="journal article" date="2015" name="Genome Biol.">
        <title>Comparative genomics of Steinernema reveals deeply conserved gene regulatory networks.</title>
        <authorList>
            <person name="Dillman A.R."/>
            <person name="Macchietto M."/>
            <person name="Porter C.F."/>
            <person name="Rogers A."/>
            <person name="Williams B."/>
            <person name="Antoshechkin I."/>
            <person name="Lee M.M."/>
            <person name="Goodwin Z."/>
            <person name="Lu X."/>
            <person name="Lewis E.E."/>
            <person name="Goodrich-Blair H."/>
            <person name="Stock S.P."/>
            <person name="Adams B.J."/>
            <person name="Sternberg P.W."/>
            <person name="Mortazavi A."/>
        </authorList>
    </citation>
    <scope>NUCLEOTIDE SEQUENCE [LARGE SCALE GENOMIC DNA]</scope>
    <source>
        <strain evidence="1 2">ALL</strain>
    </source>
</reference>
<gene>
    <name evidence="1" type="ORF">L596_017032</name>
</gene>
<evidence type="ECO:0000313" key="1">
    <source>
        <dbReference type="EMBL" id="TKR75790.1"/>
    </source>
</evidence>
<dbReference type="AlphaFoldDB" id="A0A4U5N0L0"/>
<accession>A0A4U5N0L0</accession>
<sequence length="105" mass="12122">MFIIRALKMWREQRRSCIESSSFKHAILLNIVSVNLFSSGSRILNVRRKGCQLAGTVGVTAAQLSLLIEWLEVRDKNDFHVLNKALVERNQQSDRAEDWKKRAKP</sequence>
<keyword evidence="2" id="KW-1185">Reference proteome</keyword>
<name>A0A4U5N0L0_STECR</name>
<evidence type="ECO:0000313" key="2">
    <source>
        <dbReference type="Proteomes" id="UP000298663"/>
    </source>
</evidence>
<organism evidence="1 2">
    <name type="scientific">Steinernema carpocapsae</name>
    <name type="common">Entomopathogenic nematode</name>
    <dbReference type="NCBI Taxonomy" id="34508"/>
    <lineage>
        <taxon>Eukaryota</taxon>
        <taxon>Metazoa</taxon>
        <taxon>Ecdysozoa</taxon>
        <taxon>Nematoda</taxon>
        <taxon>Chromadorea</taxon>
        <taxon>Rhabditida</taxon>
        <taxon>Tylenchina</taxon>
        <taxon>Panagrolaimomorpha</taxon>
        <taxon>Strongyloidoidea</taxon>
        <taxon>Steinernematidae</taxon>
        <taxon>Steinernema</taxon>
    </lineage>
</organism>
<protein>
    <submittedName>
        <fullName evidence="1">Uncharacterized protein</fullName>
    </submittedName>
</protein>
<proteinExistence type="predicted"/>
<reference evidence="1 2" key="2">
    <citation type="journal article" date="2019" name="G3 (Bethesda)">
        <title>Hybrid Assembly of the Genome of the Entomopathogenic Nematode Steinernema carpocapsae Identifies the X-Chromosome.</title>
        <authorList>
            <person name="Serra L."/>
            <person name="Macchietto M."/>
            <person name="Macias-Munoz A."/>
            <person name="McGill C.J."/>
            <person name="Rodriguez I.M."/>
            <person name="Rodriguez B."/>
            <person name="Murad R."/>
            <person name="Mortazavi A."/>
        </authorList>
    </citation>
    <scope>NUCLEOTIDE SEQUENCE [LARGE SCALE GENOMIC DNA]</scope>
    <source>
        <strain evidence="1 2">ALL</strain>
    </source>
</reference>
<dbReference type="Proteomes" id="UP000298663">
    <property type="component" value="Unassembled WGS sequence"/>
</dbReference>